<dbReference type="InterPro" id="IPR027417">
    <property type="entry name" value="P-loop_NTPase"/>
</dbReference>
<dbReference type="SUPFAM" id="SSF52540">
    <property type="entry name" value="P-loop containing nucleoside triphosphate hydrolases"/>
    <property type="match status" value="1"/>
</dbReference>
<name>A0ABT9JP87_9PROT</name>
<gene>
    <name evidence="3" type="ORF">Q9291_00875</name>
</gene>
<dbReference type="Pfam" id="PF00437">
    <property type="entry name" value="T2SSE"/>
    <property type="match status" value="1"/>
</dbReference>
<dbReference type="Proteomes" id="UP001225906">
    <property type="component" value="Unassembled WGS sequence"/>
</dbReference>
<dbReference type="InterPro" id="IPR050921">
    <property type="entry name" value="T4SS_GSP_E_ATPase"/>
</dbReference>
<evidence type="ECO:0000313" key="4">
    <source>
        <dbReference type="Proteomes" id="UP001225906"/>
    </source>
</evidence>
<proteinExistence type="inferred from homology"/>
<dbReference type="EMBL" id="JAVCAP010000001">
    <property type="protein sequence ID" value="MDP8566388.1"/>
    <property type="molecule type" value="Genomic_DNA"/>
</dbReference>
<keyword evidence="4" id="KW-1185">Reference proteome</keyword>
<dbReference type="Gene3D" id="3.30.450.380">
    <property type="match status" value="1"/>
</dbReference>
<reference evidence="4" key="1">
    <citation type="journal article" date="2019" name="Int. J. Syst. Evol. Microbiol.">
        <title>The Global Catalogue of Microorganisms (GCM) 10K type strain sequencing project: providing services to taxonomists for standard genome sequencing and annotation.</title>
        <authorList>
            <consortium name="The Broad Institute Genomics Platform"/>
            <consortium name="The Broad Institute Genome Sequencing Center for Infectious Disease"/>
            <person name="Wu L."/>
            <person name="Ma J."/>
        </authorList>
    </citation>
    <scope>NUCLEOTIDE SEQUENCE [LARGE SCALE GENOMIC DNA]</scope>
    <source>
        <strain evidence="4">VKM B-3159</strain>
    </source>
</reference>
<accession>A0ABT9JP87</accession>
<sequence length="461" mass="50933">MAEQVLTNFRTELRNHETNQFSLLSERLVALGQTQLESNLLAGKALQATTASSYSEIRHRLHRGLLELLNPQAVSVASLDQIEAAVKEFVNTSLEQENLPLSRVERGRLVEDLMYEVMGLGPLSPLMTDRTISDILVNGAHSIYVEKHGLLELTDVHFHDDDHLMLTIERILSRVGRRVDESSPMADARLADGSRVNVIIPPLALKGPTMSIRRFMRNILEVSELVAGGSMTAEAAEFLKVAVEGQLNVVVSGGTGSGKTTMLNCLSQYIGEGERIVTIEDTAELQLNQRHVVQLEARPANTEGQGSVTIRDLVKNSLRMRPDRIIVGEVRGAEALDMLQAMNTGHDGSLATLHSNSPRDTLARLETMMLMAELDLPQRVLREQIASAVHLIVHVNRYADGTRRIANITEITGLEEGTVLMQDIFVTKREGDEMVMRSCGIVPNAVKLLHERGIDVSHDLF</sequence>
<dbReference type="InterPro" id="IPR001482">
    <property type="entry name" value="T2SS/T4SS_dom"/>
</dbReference>
<protein>
    <submittedName>
        <fullName evidence="3">CpaF family protein</fullName>
    </submittedName>
</protein>
<dbReference type="PANTHER" id="PTHR30486:SF15">
    <property type="entry name" value="TYPE II_IV SECRETION SYSTEM ATPASE"/>
    <property type="match status" value="1"/>
</dbReference>
<evidence type="ECO:0000313" key="3">
    <source>
        <dbReference type="EMBL" id="MDP8566388.1"/>
    </source>
</evidence>
<evidence type="ECO:0000256" key="1">
    <source>
        <dbReference type="ARBA" id="ARBA00006611"/>
    </source>
</evidence>
<dbReference type="CDD" id="cd01130">
    <property type="entry name" value="VirB11-like_ATPase"/>
    <property type="match status" value="1"/>
</dbReference>
<dbReference type="PANTHER" id="PTHR30486">
    <property type="entry name" value="TWITCHING MOTILITY PROTEIN PILT"/>
    <property type="match status" value="1"/>
</dbReference>
<dbReference type="Gene3D" id="3.40.50.300">
    <property type="entry name" value="P-loop containing nucleotide triphosphate hydrolases"/>
    <property type="match status" value="1"/>
</dbReference>
<organism evidence="3 4">
    <name type="scientific">Methylophilus aquaticus</name>
    <dbReference type="NCBI Taxonomy" id="1971610"/>
    <lineage>
        <taxon>Bacteria</taxon>
        <taxon>Pseudomonadati</taxon>
        <taxon>Pseudomonadota</taxon>
        <taxon>Betaproteobacteria</taxon>
        <taxon>Nitrosomonadales</taxon>
        <taxon>Methylophilaceae</taxon>
        <taxon>Methylophilus</taxon>
    </lineage>
</organism>
<comment type="similarity">
    <text evidence="1">Belongs to the GSP E family.</text>
</comment>
<feature type="domain" description="Bacterial type II secretion system protein E" evidence="2">
    <location>
        <begin position="119"/>
        <end position="395"/>
    </location>
</feature>
<evidence type="ECO:0000259" key="2">
    <source>
        <dbReference type="Pfam" id="PF00437"/>
    </source>
</evidence>
<dbReference type="RefSeq" id="WP_306388094.1">
    <property type="nucleotide sequence ID" value="NZ_JAVCAP010000001.1"/>
</dbReference>
<comment type="caution">
    <text evidence="3">The sequence shown here is derived from an EMBL/GenBank/DDBJ whole genome shotgun (WGS) entry which is preliminary data.</text>
</comment>